<protein>
    <submittedName>
        <fullName evidence="2">Uncharacterized protein</fullName>
    </submittedName>
</protein>
<dbReference type="RefSeq" id="XP_046063480.1">
    <property type="nucleotide sequence ID" value="XM_046202089.1"/>
</dbReference>
<evidence type="ECO:0000256" key="1">
    <source>
        <dbReference type="SAM" id="MobiDB-lite"/>
    </source>
</evidence>
<gene>
    <name evidence="2" type="ORF">OGAPHI_001338</name>
</gene>
<reference evidence="2" key="1">
    <citation type="journal article" date="2021" name="Open Biol.">
        <title>Shared evolutionary footprints suggest mitochondrial oxidative damage underlies multiple complex I losses in fungi.</title>
        <authorList>
            <person name="Schikora-Tamarit M.A."/>
            <person name="Marcet-Houben M."/>
            <person name="Nosek J."/>
            <person name="Gabaldon T."/>
        </authorList>
    </citation>
    <scope>NUCLEOTIDE SEQUENCE</scope>
    <source>
        <strain evidence="2">CBS6075</strain>
    </source>
</reference>
<comment type="caution">
    <text evidence="2">The sequence shown here is derived from an EMBL/GenBank/DDBJ whole genome shotgun (WGS) entry which is preliminary data.</text>
</comment>
<reference evidence="2" key="2">
    <citation type="submission" date="2021-01" db="EMBL/GenBank/DDBJ databases">
        <authorList>
            <person name="Schikora-Tamarit M.A."/>
        </authorList>
    </citation>
    <scope>NUCLEOTIDE SEQUENCE</scope>
    <source>
        <strain evidence="2">CBS6075</strain>
    </source>
</reference>
<evidence type="ECO:0000313" key="3">
    <source>
        <dbReference type="Proteomes" id="UP000769157"/>
    </source>
</evidence>
<sequence length="177" mass="18554">MGGRKTELAPSSSGGAIKDPPPTRTTGIGSADVFILSITASSIFLSSEENFCLTSFENFPFTLLKSPTPNNSLSLIESSSIPIAQVTSVAVTVFPPNTRPSVKIFAPVDSGPIVTSLPILTTDPPPRPMDSTWGMEKFVLTPAIKEYAEDCRGNPDGSSKPTSVVVPPISATITGFP</sequence>
<dbReference type="AlphaFoldDB" id="A0A9P8PC90"/>
<accession>A0A9P8PC90</accession>
<proteinExistence type="predicted"/>
<evidence type="ECO:0000313" key="2">
    <source>
        <dbReference type="EMBL" id="KAH3669217.1"/>
    </source>
</evidence>
<dbReference type="GeneID" id="70233306"/>
<dbReference type="Proteomes" id="UP000769157">
    <property type="component" value="Unassembled WGS sequence"/>
</dbReference>
<feature type="region of interest" description="Disordered" evidence="1">
    <location>
        <begin position="1"/>
        <end position="25"/>
    </location>
</feature>
<keyword evidence="3" id="KW-1185">Reference proteome</keyword>
<dbReference type="EMBL" id="JAEUBE010000137">
    <property type="protein sequence ID" value="KAH3669217.1"/>
    <property type="molecule type" value="Genomic_DNA"/>
</dbReference>
<organism evidence="2 3">
    <name type="scientific">Ogataea philodendri</name>
    <dbReference type="NCBI Taxonomy" id="1378263"/>
    <lineage>
        <taxon>Eukaryota</taxon>
        <taxon>Fungi</taxon>
        <taxon>Dikarya</taxon>
        <taxon>Ascomycota</taxon>
        <taxon>Saccharomycotina</taxon>
        <taxon>Pichiomycetes</taxon>
        <taxon>Pichiales</taxon>
        <taxon>Pichiaceae</taxon>
        <taxon>Ogataea</taxon>
    </lineage>
</organism>
<name>A0A9P8PC90_9ASCO</name>